<evidence type="ECO:0000313" key="2">
    <source>
        <dbReference type="EMBL" id="KAD2804409.1"/>
    </source>
</evidence>
<reference evidence="2 3" key="1">
    <citation type="submission" date="2019-05" db="EMBL/GenBank/DDBJ databases">
        <title>Mikania micrantha, genome provides insights into the molecular mechanism of rapid growth.</title>
        <authorList>
            <person name="Liu B."/>
        </authorList>
    </citation>
    <scope>NUCLEOTIDE SEQUENCE [LARGE SCALE GENOMIC DNA]</scope>
    <source>
        <strain evidence="2">NLD-2019</strain>
        <tissue evidence="2">Leaf</tissue>
    </source>
</reference>
<dbReference type="EMBL" id="SZYD01000018">
    <property type="protein sequence ID" value="KAD2804409.1"/>
    <property type="molecule type" value="Genomic_DNA"/>
</dbReference>
<dbReference type="OrthoDB" id="1938430at2759"/>
<protein>
    <recommendedName>
        <fullName evidence="1">Reverse transcriptase zinc-binding domain-containing protein</fullName>
    </recommendedName>
</protein>
<dbReference type="PANTHER" id="PTHR33116">
    <property type="entry name" value="REVERSE TRANSCRIPTASE ZINC-BINDING DOMAIN-CONTAINING PROTEIN-RELATED-RELATED"/>
    <property type="match status" value="1"/>
</dbReference>
<proteinExistence type="predicted"/>
<gene>
    <name evidence="2" type="ORF">E3N88_37786</name>
</gene>
<dbReference type="PANTHER" id="PTHR33116:SF88">
    <property type="entry name" value="RNA-DIRECTED DNA POLYMERASE"/>
    <property type="match status" value="1"/>
</dbReference>
<dbReference type="Pfam" id="PF13966">
    <property type="entry name" value="zf-RVT"/>
    <property type="match status" value="1"/>
</dbReference>
<feature type="domain" description="Reverse transcriptase zinc-binding" evidence="1">
    <location>
        <begin position="10"/>
        <end position="54"/>
    </location>
</feature>
<comment type="caution">
    <text evidence="2">The sequence shown here is derived from an EMBL/GenBank/DDBJ whole genome shotgun (WGS) entry which is preliminary data.</text>
</comment>
<evidence type="ECO:0000313" key="3">
    <source>
        <dbReference type="Proteomes" id="UP000326396"/>
    </source>
</evidence>
<evidence type="ECO:0000259" key="1">
    <source>
        <dbReference type="Pfam" id="PF13966"/>
    </source>
</evidence>
<dbReference type="AlphaFoldDB" id="A0A5N6LS63"/>
<organism evidence="2 3">
    <name type="scientific">Mikania micrantha</name>
    <name type="common">bitter vine</name>
    <dbReference type="NCBI Taxonomy" id="192012"/>
    <lineage>
        <taxon>Eukaryota</taxon>
        <taxon>Viridiplantae</taxon>
        <taxon>Streptophyta</taxon>
        <taxon>Embryophyta</taxon>
        <taxon>Tracheophyta</taxon>
        <taxon>Spermatophyta</taxon>
        <taxon>Magnoliopsida</taxon>
        <taxon>eudicotyledons</taxon>
        <taxon>Gunneridae</taxon>
        <taxon>Pentapetalae</taxon>
        <taxon>asterids</taxon>
        <taxon>campanulids</taxon>
        <taxon>Asterales</taxon>
        <taxon>Asteraceae</taxon>
        <taxon>Asteroideae</taxon>
        <taxon>Heliantheae alliance</taxon>
        <taxon>Eupatorieae</taxon>
        <taxon>Mikania</taxon>
    </lineage>
</organism>
<sequence>MAPLMRGGDDEIVIEVNLMVRGISLPSSSCPMCTLEDEDEDHLFFRCPVAKETWRRISWWANNDFVCQGSIHNILSSLGNDNEVGRKNKIKMVIVFATIWEIWTCRNKWAFKSTRTSMEYLLDAIKVQAFTWVTHRGRKIATVWDKWKDNPWEGVVLL</sequence>
<name>A0A5N6LS63_9ASTR</name>
<dbReference type="Proteomes" id="UP000326396">
    <property type="component" value="Linkage Group LG8"/>
</dbReference>
<dbReference type="InterPro" id="IPR026960">
    <property type="entry name" value="RVT-Znf"/>
</dbReference>
<accession>A0A5N6LS63</accession>
<keyword evidence="3" id="KW-1185">Reference proteome</keyword>